<accession>A0A086JPC2</accession>
<name>A0A086JPC2_TOXGO</name>
<feature type="compositionally biased region" description="Polar residues" evidence="1">
    <location>
        <begin position="189"/>
        <end position="200"/>
    </location>
</feature>
<dbReference type="AlphaFoldDB" id="A0A086JPC2"/>
<dbReference type="VEuPathDB" id="ToxoDB:TGDOM2_259205"/>
<reference evidence="2 3" key="1">
    <citation type="submission" date="2014-02" db="EMBL/GenBank/DDBJ databases">
        <authorList>
            <person name="Sibley D."/>
            <person name="Venepally P."/>
            <person name="Karamycheva S."/>
            <person name="Hadjithomas M."/>
            <person name="Khan A."/>
            <person name="Brunk B."/>
            <person name="Roos D."/>
            <person name="Caler E."/>
            <person name="Lorenzi H."/>
        </authorList>
    </citation>
    <scope>NUCLEOTIDE SEQUENCE [LARGE SCALE GENOMIC DNA]</scope>
    <source>
        <strain evidence="2 3">GAB2-2007-GAL-DOM2</strain>
    </source>
</reference>
<feature type="compositionally biased region" description="Polar residues" evidence="1">
    <location>
        <begin position="229"/>
        <end position="240"/>
    </location>
</feature>
<evidence type="ECO:0000256" key="1">
    <source>
        <dbReference type="SAM" id="MobiDB-lite"/>
    </source>
</evidence>
<evidence type="ECO:0000313" key="3">
    <source>
        <dbReference type="Proteomes" id="UP000028837"/>
    </source>
</evidence>
<feature type="compositionally biased region" description="Basic and acidic residues" evidence="1">
    <location>
        <begin position="147"/>
        <end position="170"/>
    </location>
</feature>
<proteinExistence type="predicted"/>
<protein>
    <submittedName>
        <fullName evidence="2">Uncharacterized protein</fullName>
    </submittedName>
</protein>
<evidence type="ECO:0000313" key="2">
    <source>
        <dbReference type="EMBL" id="KFG33990.1"/>
    </source>
</evidence>
<dbReference type="Proteomes" id="UP000028837">
    <property type="component" value="Unassembled WGS sequence"/>
</dbReference>
<dbReference type="OrthoDB" id="10455042at2759"/>
<gene>
    <name evidence="2" type="ORF">TGDOM2_259205</name>
</gene>
<feature type="compositionally biased region" description="Polar residues" evidence="1">
    <location>
        <begin position="55"/>
        <end position="64"/>
    </location>
</feature>
<feature type="region of interest" description="Disordered" evidence="1">
    <location>
        <begin position="55"/>
        <end position="85"/>
    </location>
</feature>
<feature type="region of interest" description="Disordered" evidence="1">
    <location>
        <begin position="120"/>
        <end position="248"/>
    </location>
</feature>
<sequence length="371" mass="38689">MNSVRLHTGSGGPREWAGEWSDGESRYQHAGTSLLLAKMLLVSFCVFAVGSLVNSSHASDTSGPNVHDPKKPWPRRGEIGPLISRKPRTAGVEPVVPVIELLTVSPSEYLDVRSANMVTETVDSDDTTATSRSTPGPPLALSSPGDDDPRGKGEPPEKTFELAPFLERRPHGLSVSIRSEDTRPKEFSTDLNTTEFQGSSEKLLISDISPSADPPHANAGPGADIKVLSNLSPSSTAASDKNSEERHLRPQPFPVAVPFPVPYYAGMYPAVPPPAAAPAAVYTGRIAVPPPFLLSPLAAGPTVPAPSPAVIGAVAPPTLAAPVMYGPPAISPAVVQAVPVAPTVPVQQVTVTVTPTAAPAPFLAWVVPAAR</sequence>
<comment type="caution">
    <text evidence="2">The sequence shown here is derived from an EMBL/GenBank/DDBJ whole genome shotgun (WGS) entry which is preliminary data.</text>
</comment>
<dbReference type="EMBL" id="AHZU02001287">
    <property type="protein sequence ID" value="KFG33990.1"/>
    <property type="molecule type" value="Genomic_DNA"/>
</dbReference>
<feature type="compositionally biased region" description="Basic and acidic residues" evidence="1">
    <location>
        <begin position="67"/>
        <end position="78"/>
    </location>
</feature>
<organism evidence="2 3">
    <name type="scientific">Toxoplasma gondii GAB2-2007-GAL-DOM2</name>
    <dbReference type="NCBI Taxonomy" id="1130820"/>
    <lineage>
        <taxon>Eukaryota</taxon>
        <taxon>Sar</taxon>
        <taxon>Alveolata</taxon>
        <taxon>Apicomplexa</taxon>
        <taxon>Conoidasida</taxon>
        <taxon>Coccidia</taxon>
        <taxon>Eucoccidiorida</taxon>
        <taxon>Eimeriorina</taxon>
        <taxon>Sarcocystidae</taxon>
        <taxon>Toxoplasma</taxon>
    </lineage>
</organism>
<feature type="compositionally biased region" description="Basic and acidic residues" evidence="1">
    <location>
        <begin position="178"/>
        <end position="188"/>
    </location>
</feature>